<dbReference type="InterPro" id="IPR002575">
    <property type="entry name" value="Aminoglycoside_PTrfase"/>
</dbReference>
<dbReference type="AlphaFoldDB" id="A0A1E1M9Z2"/>
<evidence type="ECO:0000259" key="1">
    <source>
        <dbReference type="Pfam" id="PF01636"/>
    </source>
</evidence>
<organism evidence="2 3">
    <name type="scientific">Rhynchosporium secalis</name>
    <name type="common">Barley scald fungus</name>
    <dbReference type="NCBI Taxonomy" id="38038"/>
    <lineage>
        <taxon>Eukaryota</taxon>
        <taxon>Fungi</taxon>
        <taxon>Dikarya</taxon>
        <taxon>Ascomycota</taxon>
        <taxon>Pezizomycotina</taxon>
        <taxon>Leotiomycetes</taxon>
        <taxon>Helotiales</taxon>
        <taxon>Ploettnerulaceae</taxon>
        <taxon>Rhynchosporium</taxon>
    </lineage>
</organism>
<dbReference type="Proteomes" id="UP000177625">
    <property type="component" value="Unassembled WGS sequence"/>
</dbReference>
<accession>A0A1E1M9Z2</accession>
<gene>
    <name evidence="2" type="ORF">RSE6_06291</name>
</gene>
<dbReference type="Pfam" id="PF01636">
    <property type="entry name" value="APH"/>
    <property type="match status" value="1"/>
</dbReference>
<name>A0A1E1M9Z2_RHYSE</name>
<dbReference type="SUPFAM" id="SSF56112">
    <property type="entry name" value="Protein kinase-like (PK-like)"/>
    <property type="match status" value="1"/>
</dbReference>
<evidence type="ECO:0000313" key="2">
    <source>
        <dbReference type="EMBL" id="CZT45932.1"/>
    </source>
</evidence>
<reference evidence="3" key="1">
    <citation type="submission" date="2016-03" db="EMBL/GenBank/DDBJ databases">
        <authorList>
            <person name="Guldener U."/>
        </authorList>
    </citation>
    <scope>NUCLEOTIDE SEQUENCE [LARGE SCALE GENOMIC DNA]</scope>
</reference>
<dbReference type="Gene3D" id="1.10.510.10">
    <property type="entry name" value="Transferase(Phosphotransferase) domain 1"/>
    <property type="match status" value="1"/>
</dbReference>
<dbReference type="InterPro" id="IPR011009">
    <property type="entry name" value="Kinase-like_dom_sf"/>
</dbReference>
<sequence length="160" mass="17817">MATIQILDQEVDCDGTSPSFYREMTISIEIGPSLRSNVYVASSPDFEQSVDAESARFAREIGYYNAEMQAYSRLEGHEIGQSSWATLPKKGEKLHALGLIHRDVNKHNFLITEHGPVLIDFVTAEKSNDTKAMEAKLEGLEKQFLDELGIGSKELEEGHA</sequence>
<feature type="domain" description="Aminoglycoside phosphotransferase" evidence="1">
    <location>
        <begin position="62"/>
        <end position="124"/>
    </location>
</feature>
<protein>
    <recommendedName>
        <fullName evidence="1">Aminoglycoside phosphotransferase domain-containing protein</fullName>
    </recommendedName>
</protein>
<keyword evidence="3" id="KW-1185">Reference proteome</keyword>
<evidence type="ECO:0000313" key="3">
    <source>
        <dbReference type="Proteomes" id="UP000177625"/>
    </source>
</evidence>
<proteinExistence type="predicted"/>
<dbReference type="EMBL" id="FJVC01000229">
    <property type="protein sequence ID" value="CZT45932.1"/>
    <property type="molecule type" value="Genomic_DNA"/>
</dbReference>